<proteinExistence type="predicted"/>
<evidence type="ECO:0000256" key="1">
    <source>
        <dbReference type="SAM" id="MobiDB-lite"/>
    </source>
</evidence>
<protein>
    <submittedName>
        <fullName evidence="2">Uncharacterized protein</fullName>
    </submittedName>
</protein>
<feature type="compositionally biased region" description="Pro residues" evidence="1">
    <location>
        <begin position="96"/>
        <end position="105"/>
    </location>
</feature>
<organism evidence="2">
    <name type="scientific">Zea mays</name>
    <name type="common">Maize</name>
    <dbReference type="NCBI Taxonomy" id="4577"/>
    <lineage>
        <taxon>Eukaryota</taxon>
        <taxon>Viridiplantae</taxon>
        <taxon>Streptophyta</taxon>
        <taxon>Embryophyta</taxon>
        <taxon>Tracheophyta</taxon>
        <taxon>Spermatophyta</taxon>
        <taxon>Magnoliopsida</taxon>
        <taxon>Liliopsida</taxon>
        <taxon>Poales</taxon>
        <taxon>Poaceae</taxon>
        <taxon>PACMAD clade</taxon>
        <taxon>Panicoideae</taxon>
        <taxon>Andropogonodae</taxon>
        <taxon>Andropogoneae</taxon>
        <taxon>Tripsacinae</taxon>
        <taxon>Zea</taxon>
    </lineage>
</organism>
<feature type="region of interest" description="Disordered" evidence="1">
    <location>
        <begin position="78"/>
        <end position="108"/>
    </location>
</feature>
<dbReference type="AlphaFoldDB" id="A0A1D6F6Q6"/>
<name>A0A1D6F6Q6_MAIZE</name>
<accession>A0A1D6F6Q6</accession>
<dbReference type="InParanoid" id="A0A1D6F6Q6"/>
<evidence type="ECO:0000313" key="2">
    <source>
        <dbReference type="EMBL" id="ONM26942.1"/>
    </source>
</evidence>
<reference evidence="2" key="1">
    <citation type="submission" date="2015-12" db="EMBL/GenBank/DDBJ databases">
        <title>Update maize B73 reference genome by single molecule sequencing technologies.</title>
        <authorList>
            <consortium name="Maize Genome Sequencing Project"/>
            <person name="Ware D."/>
        </authorList>
    </citation>
    <scope>NUCLEOTIDE SEQUENCE [LARGE SCALE GENOMIC DNA]</scope>
    <source>
        <tissue evidence="2">Seedling</tissue>
    </source>
</reference>
<gene>
    <name evidence="2" type="ORF">ZEAMMB73_Zm00001d007483</name>
</gene>
<dbReference type="EMBL" id="CM007648">
    <property type="protein sequence ID" value="ONM26942.1"/>
    <property type="molecule type" value="Genomic_DNA"/>
</dbReference>
<feature type="compositionally biased region" description="Low complexity" evidence="1">
    <location>
        <begin position="86"/>
        <end position="95"/>
    </location>
</feature>
<sequence>MADATPCCSSTPSPAASRHGARPGPAFFFSCSSPPDLHAGVSSMALWAPAASPWWSSSLLHFCSPKLHFPVPATFYGRQPSSQGRPPMAFVSAPSPSSPPSPSPRAPCLRAGRPYPLLSPLFAAPASSSCLVMCGGKEDSRVCLERKALSRLPPGV</sequence>